<keyword evidence="3" id="KW-1185">Reference proteome</keyword>
<dbReference type="GO" id="GO:0031624">
    <property type="term" value="F:ubiquitin conjugating enzyme binding"/>
    <property type="evidence" value="ECO:0007669"/>
    <property type="project" value="TreeGrafter"/>
</dbReference>
<evidence type="ECO:0008006" key="4">
    <source>
        <dbReference type="Google" id="ProtNLM"/>
    </source>
</evidence>
<dbReference type="GO" id="GO:0005829">
    <property type="term" value="C:cytosol"/>
    <property type="evidence" value="ECO:0007669"/>
    <property type="project" value="TreeGrafter"/>
</dbReference>
<gene>
    <name evidence="2" type="ORF">BO71DRAFT_326879</name>
</gene>
<dbReference type="Proteomes" id="UP000247810">
    <property type="component" value="Unassembled WGS sequence"/>
</dbReference>
<dbReference type="VEuPathDB" id="FungiDB:BO71DRAFT_326879"/>
<evidence type="ECO:0000313" key="2">
    <source>
        <dbReference type="EMBL" id="PYH93784.1"/>
    </source>
</evidence>
<dbReference type="GO" id="GO:0030332">
    <property type="term" value="F:cyclin binding"/>
    <property type="evidence" value="ECO:0007669"/>
    <property type="project" value="TreeGrafter"/>
</dbReference>
<protein>
    <recommendedName>
        <fullName evidence="4">Ubiquitin-conjugating enzyme E2-binding protein</fullName>
    </recommendedName>
</protein>
<dbReference type="OrthoDB" id="386949at2759"/>
<accession>A0A319D9G1</accession>
<dbReference type="GO" id="GO:0005634">
    <property type="term" value="C:nucleus"/>
    <property type="evidence" value="ECO:0007669"/>
    <property type="project" value="TreeGrafter"/>
</dbReference>
<feature type="region of interest" description="Disordered" evidence="1">
    <location>
        <begin position="192"/>
        <end position="213"/>
    </location>
</feature>
<proteinExistence type="predicted"/>
<feature type="compositionally biased region" description="Basic and acidic residues" evidence="1">
    <location>
        <begin position="192"/>
        <end position="210"/>
    </location>
</feature>
<sequence length="448" mass="48981">MASTTPPDQNDPSVYLHAELLPNIRHITLHISLPTTTTTTTSPGANTSDSSPLQISLSDSRRAVSIPLPAPHHDIAETMKLPARVSPASRRALSTSTNTSQGQPTPDGTRREYSFRMQVDPDEQTAAETDGFVPWTATDMSSSTRLRCLGCGSGVLTETGADRERTGWVWKDLPSGNWAEMMDFWHCHKPDPVREDSRDGNGEGHGHEEDPNAVVKGYGAANQVVATPGTVLVDVATFLVAGGDCAGLKQVRDFAVRSGNTDDSSEPDAIQCVNCDSLVGVEDTVAHGWRLFKTNLSASMEGHDPSQDSSWVSYPVETVVAAQLLEFIERESTRRFVVHSGRKYGLLIWVFNPDLRYSNSSSHHSIAAQRAMKVFFQFLVDVDETLHPEPGKASPLSLEELKLPPASYSAFAAALDQSNAMLPVSAREFREWKVGILHRFERSVGERT</sequence>
<dbReference type="GO" id="GO:0000151">
    <property type="term" value="C:ubiquitin ligase complex"/>
    <property type="evidence" value="ECO:0007669"/>
    <property type="project" value="TreeGrafter"/>
</dbReference>
<dbReference type="AlphaFoldDB" id="A0A319D9G1"/>
<dbReference type="GO" id="GO:0006513">
    <property type="term" value="P:protein monoubiquitination"/>
    <property type="evidence" value="ECO:0007669"/>
    <property type="project" value="TreeGrafter"/>
</dbReference>
<dbReference type="EMBL" id="KZ825885">
    <property type="protein sequence ID" value="PYH93784.1"/>
    <property type="molecule type" value="Genomic_DNA"/>
</dbReference>
<dbReference type="GO" id="GO:0043161">
    <property type="term" value="P:proteasome-mediated ubiquitin-dependent protein catabolic process"/>
    <property type="evidence" value="ECO:0007669"/>
    <property type="project" value="TreeGrafter"/>
</dbReference>
<reference evidence="2 3" key="1">
    <citation type="submission" date="2018-02" db="EMBL/GenBank/DDBJ databases">
        <title>The genomes of Aspergillus section Nigri reveals drivers in fungal speciation.</title>
        <authorList>
            <consortium name="DOE Joint Genome Institute"/>
            <person name="Vesth T.C."/>
            <person name="Nybo J."/>
            <person name="Theobald S."/>
            <person name="Brandl J."/>
            <person name="Frisvad J.C."/>
            <person name="Nielsen K.F."/>
            <person name="Lyhne E.K."/>
            <person name="Kogle M.E."/>
            <person name="Kuo A."/>
            <person name="Riley R."/>
            <person name="Clum A."/>
            <person name="Nolan M."/>
            <person name="Lipzen A."/>
            <person name="Salamov A."/>
            <person name="Henrissat B."/>
            <person name="Wiebenga A."/>
            <person name="De vries R.P."/>
            <person name="Grigoriev I.V."/>
            <person name="Mortensen U.H."/>
            <person name="Andersen M.R."/>
            <person name="Baker S.E."/>
        </authorList>
    </citation>
    <scope>NUCLEOTIDE SEQUENCE [LARGE SCALE GENOMIC DNA]</scope>
    <source>
        <strain evidence="2 3">CBS 707.79</strain>
    </source>
</reference>
<feature type="compositionally biased region" description="Polar residues" evidence="1">
    <location>
        <begin position="92"/>
        <end position="106"/>
    </location>
</feature>
<evidence type="ECO:0000256" key="1">
    <source>
        <dbReference type="SAM" id="MobiDB-lite"/>
    </source>
</evidence>
<name>A0A319D9G1_9EURO</name>
<feature type="region of interest" description="Disordered" evidence="1">
    <location>
        <begin position="84"/>
        <end position="110"/>
    </location>
</feature>
<dbReference type="GO" id="GO:0051865">
    <property type="term" value="P:protein autoubiquitination"/>
    <property type="evidence" value="ECO:0007669"/>
    <property type="project" value="TreeGrafter"/>
</dbReference>
<dbReference type="GO" id="GO:0061630">
    <property type="term" value="F:ubiquitin protein ligase activity"/>
    <property type="evidence" value="ECO:0007669"/>
    <property type="project" value="TreeGrafter"/>
</dbReference>
<dbReference type="InterPro" id="IPR019193">
    <property type="entry name" value="UBQ-conj_enz_E2-bd_prot"/>
</dbReference>
<dbReference type="Pfam" id="PF09814">
    <property type="entry name" value="HECT_2"/>
    <property type="match status" value="1"/>
</dbReference>
<dbReference type="STRING" id="1448320.A0A319D9G1"/>
<dbReference type="PANTHER" id="PTHR31531:SF2">
    <property type="entry name" value="E3 UBIQUITIN-PROTEIN LIGASE E3D"/>
    <property type="match status" value="1"/>
</dbReference>
<dbReference type="PANTHER" id="PTHR31531">
    <property type="entry name" value="E3 UBIQUITIN-PROTEIN LIGASE E3D FAMILY MEMBER"/>
    <property type="match status" value="1"/>
</dbReference>
<evidence type="ECO:0000313" key="3">
    <source>
        <dbReference type="Proteomes" id="UP000247810"/>
    </source>
</evidence>
<organism evidence="2 3">
    <name type="scientific">Aspergillus ellipticus CBS 707.79</name>
    <dbReference type="NCBI Taxonomy" id="1448320"/>
    <lineage>
        <taxon>Eukaryota</taxon>
        <taxon>Fungi</taxon>
        <taxon>Dikarya</taxon>
        <taxon>Ascomycota</taxon>
        <taxon>Pezizomycotina</taxon>
        <taxon>Eurotiomycetes</taxon>
        <taxon>Eurotiomycetidae</taxon>
        <taxon>Eurotiales</taxon>
        <taxon>Aspergillaceae</taxon>
        <taxon>Aspergillus</taxon>
        <taxon>Aspergillus subgen. Circumdati</taxon>
    </lineage>
</organism>
<dbReference type="GO" id="GO:0000209">
    <property type="term" value="P:protein polyubiquitination"/>
    <property type="evidence" value="ECO:0007669"/>
    <property type="project" value="TreeGrafter"/>
</dbReference>